<feature type="region of interest" description="Disordered" evidence="6">
    <location>
        <begin position="162"/>
        <end position="186"/>
    </location>
</feature>
<comment type="subcellular location">
    <subcellularLocation>
        <location evidence="1">Nucleus</location>
    </subcellularLocation>
</comment>
<organism evidence="8 9">
    <name type="scientific">Carex littledalei</name>
    <dbReference type="NCBI Taxonomy" id="544730"/>
    <lineage>
        <taxon>Eukaryota</taxon>
        <taxon>Viridiplantae</taxon>
        <taxon>Streptophyta</taxon>
        <taxon>Embryophyta</taxon>
        <taxon>Tracheophyta</taxon>
        <taxon>Spermatophyta</taxon>
        <taxon>Magnoliopsida</taxon>
        <taxon>Liliopsida</taxon>
        <taxon>Poales</taxon>
        <taxon>Cyperaceae</taxon>
        <taxon>Cyperoideae</taxon>
        <taxon>Cariceae</taxon>
        <taxon>Carex</taxon>
        <taxon>Carex subgen. Euthyceras</taxon>
    </lineage>
</organism>
<comment type="caution">
    <text evidence="8">The sequence shown here is derived from an EMBL/GenBank/DDBJ whole genome shotgun (WGS) entry which is preliminary data.</text>
</comment>
<reference evidence="8" key="1">
    <citation type="submission" date="2020-01" db="EMBL/GenBank/DDBJ databases">
        <title>Genome sequence of Kobresia littledalei, the first chromosome-level genome in the family Cyperaceae.</title>
        <authorList>
            <person name="Qu G."/>
        </authorList>
    </citation>
    <scope>NUCLEOTIDE SEQUENCE</scope>
    <source>
        <strain evidence="8">C.B.Clarke</strain>
        <tissue evidence="8">Leaf</tissue>
    </source>
</reference>
<evidence type="ECO:0000259" key="7">
    <source>
        <dbReference type="PROSITE" id="PS50863"/>
    </source>
</evidence>
<dbReference type="InterPro" id="IPR044837">
    <property type="entry name" value="REM16-like"/>
</dbReference>
<dbReference type="AlphaFoldDB" id="A0A833QX14"/>
<dbReference type="Pfam" id="PF02362">
    <property type="entry name" value="B3"/>
    <property type="match status" value="1"/>
</dbReference>
<keyword evidence="3" id="KW-0238">DNA-binding</keyword>
<feature type="domain" description="TF-B3" evidence="7">
    <location>
        <begin position="1"/>
        <end position="79"/>
    </location>
</feature>
<evidence type="ECO:0000313" key="9">
    <source>
        <dbReference type="Proteomes" id="UP000623129"/>
    </source>
</evidence>
<keyword evidence="4" id="KW-0804">Transcription</keyword>
<evidence type="ECO:0000256" key="3">
    <source>
        <dbReference type="ARBA" id="ARBA00023125"/>
    </source>
</evidence>
<evidence type="ECO:0000256" key="4">
    <source>
        <dbReference type="ARBA" id="ARBA00023163"/>
    </source>
</evidence>
<sequence length="241" mass="27419">MNIPKKFAKMLKGSMRENVELEGPSGITWHVKLIRSNNTFAMRSGWKEFVIANQIDKNDVLVFIYNGNSSFKVLIFDRSGCEKAAPFFAKNMETETESEELNDCLIREIAAPHREVKKEIISLSSGNSDTDESSLEISTRAARARTTGERVCCKRKRRDFVQESSESDSESDEGEHRTVRKRKTKENGTMKASKLYIIPIQTYLTKAQKEIANRMAQKTQKGSDLFVKILTRVSQYSNSTT</sequence>
<evidence type="ECO:0000256" key="5">
    <source>
        <dbReference type="ARBA" id="ARBA00023242"/>
    </source>
</evidence>
<keyword evidence="2" id="KW-0805">Transcription regulation</keyword>
<dbReference type="Gene3D" id="2.40.330.10">
    <property type="entry name" value="DNA-binding pseudobarrel domain"/>
    <property type="match status" value="1"/>
</dbReference>
<protein>
    <submittedName>
        <fullName evidence="8">B3 domain-containing protein</fullName>
    </submittedName>
</protein>
<evidence type="ECO:0000256" key="2">
    <source>
        <dbReference type="ARBA" id="ARBA00023015"/>
    </source>
</evidence>
<accession>A0A833QX14</accession>
<dbReference type="SMART" id="SM01019">
    <property type="entry name" value="B3"/>
    <property type="match status" value="1"/>
</dbReference>
<dbReference type="SUPFAM" id="SSF101936">
    <property type="entry name" value="DNA-binding pseudobarrel domain"/>
    <property type="match status" value="1"/>
</dbReference>
<dbReference type="GO" id="GO:0003677">
    <property type="term" value="F:DNA binding"/>
    <property type="evidence" value="ECO:0007669"/>
    <property type="project" value="UniProtKB-KW"/>
</dbReference>
<keyword evidence="5" id="KW-0539">Nucleus</keyword>
<dbReference type="PANTHER" id="PTHR31391:SF168">
    <property type="entry name" value="B3 DOMAIN-CONTAINING PROTEIN REM16-LIKE"/>
    <property type="match status" value="1"/>
</dbReference>
<evidence type="ECO:0000256" key="6">
    <source>
        <dbReference type="SAM" id="MobiDB-lite"/>
    </source>
</evidence>
<dbReference type="PANTHER" id="PTHR31391">
    <property type="entry name" value="B3 DOMAIN-CONTAINING PROTEIN OS11G0197600-RELATED"/>
    <property type="match status" value="1"/>
</dbReference>
<gene>
    <name evidence="8" type="ORF">FCM35_KLT17792</name>
</gene>
<proteinExistence type="predicted"/>
<evidence type="ECO:0000256" key="1">
    <source>
        <dbReference type="ARBA" id="ARBA00004123"/>
    </source>
</evidence>
<dbReference type="CDD" id="cd10017">
    <property type="entry name" value="B3_DNA"/>
    <property type="match status" value="1"/>
</dbReference>
<dbReference type="InterPro" id="IPR003340">
    <property type="entry name" value="B3_DNA-bd"/>
</dbReference>
<dbReference type="InterPro" id="IPR015300">
    <property type="entry name" value="DNA-bd_pseudobarrel_sf"/>
</dbReference>
<keyword evidence="9" id="KW-1185">Reference proteome</keyword>
<dbReference type="EMBL" id="SWLB01000006">
    <property type="protein sequence ID" value="KAF3337205.1"/>
    <property type="molecule type" value="Genomic_DNA"/>
</dbReference>
<evidence type="ECO:0000313" key="8">
    <source>
        <dbReference type="EMBL" id="KAF3337205.1"/>
    </source>
</evidence>
<dbReference type="PROSITE" id="PS50863">
    <property type="entry name" value="B3"/>
    <property type="match status" value="1"/>
</dbReference>
<name>A0A833QX14_9POAL</name>
<dbReference type="GO" id="GO:0005634">
    <property type="term" value="C:nucleus"/>
    <property type="evidence" value="ECO:0007669"/>
    <property type="project" value="UniProtKB-SubCell"/>
</dbReference>
<dbReference type="OrthoDB" id="590488at2759"/>
<dbReference type="Proteomes" id="UP000623129">
    <property type="component" value="Unassembled WGS sequence"/>
</dbReference>